<dbReference type="InterPro" id="IPR009799">
    <property type="entry name" value="EthD_dom"/>
</dbReference>
<accession>A0ABR3VV21</accession>
<proteinExistence type="inferred from homology"/>
<dbReference type="PANTHER" id="PTHR40260:SF2">
    <property type="entry name" value="BLR8190 PROTEIN"/>
    <property type="match status" value="1"/>
</dbReference>
<dbReference type="InterPro" id="IPR011008">
    <property type="entry name" value="Dimeric_a/b-barrel"/>
</dbReference>
<evidence type="ECO:0000256" key="1">
    <source>
        <dbReference type="ARBA" id="ARBA00005986"/>
    </source>
</evidence>
<name>A0ABR3VV21_9PEZI</name>
<dbReference type="Gene3D" id="3.30.70.100">
    <property type="match status" value="1"/>
</dbReference>
<evidence type="ECO:0000313" key="3">
    <source>
        <dbReference type="EMBL" id="KAL1845681.1"/>
    </source>
</evidence>
<organism evidence="3 4">
    <name type="scientific">Diaporthe australafricana</name>
    <dbReference type="NCBI Taxonomy" id="127596"/>
    <lineage>
        <taxon>Eukaryota</taxon>
        <taxon>Fungi</taxon>
        <taxon>Dikarya</taxon>
        <taxon>Ascomycota</taxon>
        <taxon>Pezizomycotina</taxon>
        <taxon>Sordariomycetes</taxon>
        <taxon>Sordariomycetidae</taxon>
        <taxon>Diaporthales</taxon>
        <taxon>Diaporthaceae</taxon>
        <taxon>Diaporthe</taxon>
    </lineage>
</organism>
<dbReference type="SUPFAM" id="SSF54909">
    <property type="entry name" value="Dimeric alpha+beta barrel"/>
    <property type="match status" value="1"/>
</dbReference>
<dbReference type="Pfam" id="PF07110">
    <property type="entry name" value="EthD"/>
    <property type="match status" value="1"/>
</dbReference>
<protein>
    <recommendedName>
        <fullName evidence="2">EthD domain-containing protein</fullName>
    </recommendedName>
</protein>
<evidence type="ECO:0000259" key="2">
    <source>
        <dbReference type="Pfam" id="PF07110"/>
    </source>
</evidence>
<comment type="similarity">
    <text evidence="1">Belongs to the tpcK family.</text>
</comment>
<dbReference type="EMBL" id="JAWRVE010000298">
    <property type="protein sequence ID" value="KAL1845681.1"/>
    <property type="molecule type" value="Genomic_DNA"/>
</dbReference>
<feature type="domain" description="EthD" evidence="2">
    <location>
        <begin position="19"/>
        <end position="94"/>
    </location>
</feature>
<dbReference type="PANTHER" id="PTHR40260">
    <property type="entry name" value="BLR8190 PROTEIN"/>
    <property type="match status" value="1"/>
</dbReference>
<keyword evidence="4" id="KW-1185">Reference proteome</keyword>
<dbReference type="Proteomes" id="UP001583177">
    <property type="component" value="Unassembled WGS sequence"/>
</dbReference>
<comment type="caution">
    <text evidence="3">The sequence shown here is derived from an EMBL/GenBank/DDBJ whole genome shotgun (WGS) entry which is preliminary data.</text>
</comment>
<evidence type="ECO:0000313" key="4">
    <source>
        <dbReference type="Proteomes" id="UP001583177"/>
    </source>
</evidence>
<dbReference type="NCBIfam" id="TIGR02118">
    <property type="entry name" value="EthD family reductase"/>
    <property type="match status" value="1"/>
</dbReference>
<gene>
    <name evidence="3" type="ORF">Daus18300_014468</name>
</gene>
<reference evidence="3 4" key="1">
    <citation type="journal article" date="2024" name="IMA Fungus">
        <title>IMA Genome - F19 : A genome assembly and annotation guide to empower mycologists, including annotated draft genome sequences of Ceratocystis pirilliformis, Diaporthe australafricana, Fusarium ophioides, Paecilomyces lecythidis, and Sporothrix stenoceras.</title>
        <authorList>
            <person name="Aylward J."/>
            <person name="Wilson A.M."/>
            <person name="Visagie C.M."/>
            <person name="Spraker J."/>
            <person name="Barnes I."/>
            <person name="Buitendag C."/>
            <person name="Ceriani C."/>
            <person name="Del Mar Angel L."/>
            <person name="du Plessis D."/>
            <person name="Fuchs T."/>
            <person name="Gasser K."/>
            <person name="Kramer D."/>
            <person name="Li W."/>
            <person name="Munsamy K."/>
            <person name="Piso A."/>
            <person name="Price J.L."/>
            <person name="Sonnekus B."/>
            <person name="Thomas C."/>
            <person name="van der Nest A."/>
            <person name="van Dijk A."/>
            <person name="van Heerden A."/>
            <person name="van Vuuren N."/>
            <person name="Yilmaz N."/>
            <person name="Duong T.A."/>
            <person name="van der Merwe N.A."/>
            <person name="Wingfield M.J."/>
            <person name="Wingfield B.D."/>
        </authorList>
    </citation>
    <scope>NUCLEOTIDE SEQUENCE [LARGE SCALE GENOMIC DNA]</scope>
    <source>
        <strain evidence="3 4">CMW 18300</strain>
    </source>
</reference>
<sequence>MSVTVTVLFPNEPDAKYDYDYYVNKHMPLMQRLWGKYGVKDFSVTKFTAGPDGSEPKYAFGSTTSWDSYNQIKTAFAGPEVGEIFEDVHKFSNKHGVFLYGNVSK</sequence>